<dbReference type="AlphaFoldDB" id="A0AAW2Q8C4"/>
<dbReference type="SUPFAM" id="SSF56672">
    <property type="entry name" value="DNA/RNA polymerases"/>
    <property type="match status" value="1"/>
</dbReference>
<name>A0AAW2Q8C4_9LAMI</name>
<protein>
    <submittedName>
        <fullName evidence="2">Retrovirus-related Pol polyprotein from transposon RE2</fullName>
    </submittedName>
</protein>
<dbReference type="InterPro" id="IPR013103">
    <property type="entry name" value="RVT_2"/>
</dbReference>
<proteinExistence type="predicted"/>
<accession>A0AAW2Q8C4</accession>
<dbReference type="InterPro" id="IPR043502">
    <property type="entry name" value="DNA/RNA_pol_sf"/>
</dbReference>
<dbReference type="PANTHER" id="PTHR11439">
    <property type="entry name" value="GAG-POL-RELATED RETROTRANSPOSON"/>
    <property type="match status" value="1"/>
</dbReference>
<reference evidence="2" key="1">
    <citation type="submission" date="2020-06" db="EMBL/GenBank/DDBJ databases">
        <authorList>
            <person name="Li T."/>
            <person name="Hu X."/>
            <person name="Zhang T."/>
            <person name="Song X."/>
            <person name="Zhang H."/>
            <person name="Dai N."/>
            <person name="Sheng W."/>
            <person name="Hou X."/>
            <person name="Wei L."/>
        </authorList>
    </citation>
    <scope>NUCLEOTIDE SEQUENCE</scope>
    <source>
        <strain evidence="2">G01</strain>
        <tissue evidence="2">Leaf</tissue>
    </source>
</reference>
<evidence type="ECO:0000313" key="2">
    <source>
        <dbReference type="EMBL" id="KAL0363826.1"/>
    </source>
</evidence>
<reference evidence="2" key="2">
    <citation type="journal article" date="2024" name="Plant">
        <title>Genomic evolution and insights into agronomic trait innovations of Sesamum species.</title>
        <authorList>
            <person name="Miao H."/>
            <person name="Wang L."/>
            <person name="Qu L."/>
            <person name="Liu H."/>
            <person name="Sun Y."/>
            <person name="Le M."/>
            <person name="Wang Q."/>
            <person name="Wei S."/>
            <person name="Zheng Y."/>
            <person name="Lin W."/>
            <person name="Duan Y."/>
            <person name="Cao H."/>
            <person name="Xiong S."/>
            <person name="Wang X."/>
            <person name="Wei L."/>
            <person name="Li C."/>
            <person name="Ma Q."/>
            <person name="Ju M."/>
            <person name="Zhao R."/>
            <person name="Li G."/>
            <person name="Mu C."/>
            <person name="Tian Q."/>
            <person name="Mei H."/>
            <person name="Zhang T."/>
            <person name="Gao T."/>
            <person name="Zhang H."/>
        </authorList>
    </citation>
    <scope>NUCLEOTIDE SEQUENCE</scope>
    <source>
        <strain evidence="2">G01</strain>
    </source>
</reference>
<evidence type="ECO:0000259" key="1">
    <source>
        <dbReference type="Pfam" id="PF07727"/>
    </source>
</evidence>
<comment type="caution">
    <text evidence="2">The sequence shown here is derived from an EMBL/GenBank/DDBJ whole genome shotgun (WGS) entry which is preliminary data.</text>
</comment>
<dbReference type="EMBL" id="JACGWK010000003">
    <property type="protein sequence ID" value="KAL0363826.1"/>
    <property type="molecule type" value="Genomic_DNA"/>
</dbReference>
<dbReference type="PANTHER" id="PTHR11439:SF470">
    <property type="entry name" value="CYSTEINE-RICH RLK (RECEPTOR-LIKE PROTEIN KINASE) 8"/>
    <property type="match status" value="1"/>
</dbReference>
<dbReference type="Pfam" id="PF07727">
    <property type="entry name" value="RVT_2"/>
    <property type="match status" value="1"/>
</dbReference>
<feature type="domain" description="Reverse transcriptase Ty1/copia-type" evidence="1">
    <location>
        <begin position="1"/>
        <end position="160"/>
    </location>
</feature>
<organism evidence="2">
    <name type="scientific">Sesamum angustifolium</name>
    <dbReference type="NCBI Taxonomy" id="2727405"/>
    <lineage>
        <taxon>Eukaryota</taxon>
        <taxon>Viridiplantae</taxon>
        <taxon>Streptophyta</taxon>
        <taxon>Embryophyta</taxon>
        <taxon>Tracheophyta</taxon>
        <taxon>Spermatophyta</taxon>
        <taxon>Magnoliopsida</taxon>
        <taxon>eudicotyledons</taxon>
        <taxon>Gunneridae</taxon>
        <taxon>Pentapetalae</taxon>
        <taxon>asterids</taxon>
        <taxon>lamiids</taxon>
        <taxon>Lamiales</taxon>
        <taxon>Pedaliaceae</taxon>
        <taxon>Sesamum</taxon>
    </lineage>
</organism>
<sequence length="252" mass="28971">MDVNNAFIHGHLDEEMYMLPPEGYDKAARGLVCWLRKSLCGLKQAYRQWNIELTSKLEAYDFKQSPHDHYLFTLHSDSIFLALITYVDDVLFTGNSVDDLDKVKQYLDNLFTIKNLGHAKYFLSLELARSSHGTYISQRKYLLDIIHNCHLDDARAIGSPLPASVKYDSEFGPLLPSPYRYWRLVSGLLYLGFSRPNISFAVQQLSQFIQHPRLPHWEVALHLVRYLKASSTFGLFFPSGSSLQLRAFSDSD</sequence>
<gene>
    <name evidence="2" type="ORF">Sangu_0480200</name>
</gene>